<dbReference type="EMBL" id="JACVHF010000013">
    <property type="protein sequence ID" value="MBC9785379.1"/>
    <property type="molecule type" value="Genomic_DNA"/>
</dbReference>
<feature type="domain" description="SLH" evidence="5">
    <location>
        <begin position="931"/>
        <end position="994"/>
    </location>
</feature>
<gene>
    <name evidence="6" type="ORF">H1S01_12760</name>
</gene>
<feature type="region of interest" description="Disordered" evidence="2">
    <location>
        <begin position="268"/>
        <end position="288"/>
    </location>
</feature>
<dbReference type="Pfam" id="PF00395">
    <property type="entry name" value="SLH"/>
    <property type="match status" value="3"/>
</dbReference>
<dbReference type="PROSITE" id="PS51272">
    <property type="entry name" value="SLH"/>
    <property type="match status" value="3"/>
</dbReference>
<organism evidence="6 7">
    <name type="scientific">Heliobacterium chlorum</name>
    <dbReference type="NCBI Taxonomy" id="2698"/>
    <lineage>
        <taxon>Bacteria</taxon>
        <taxon>Bacillati</taxon>
        <taxon>Bacillota</taxon>
        <taxon>Clostridia</taxon>
        <taxon>Eubacteriales</taxon>
        <taxon>Heliobacteriaceae</taxon>
        <taxon>Heliobacterium</taxon>
    </lineage>
</organism>
<comment type="caution">
    <text evidence="6">The sequence shown here is derived from an EMBL/GenBank/DDBJ whole genome shotgun (WGS) entry which is preliminary data.</text>
</comment>
<evidence type="ECO:0000313" key="7">
    <source>
        <dbReference type="Proteomes" id="UP000617402"/>
    </source>
</evidence>
<dbReference type="SMART" id="SM00710">
    <property type="entry name" value="PbH1"/>
    <property type="match status" value="7"/>
</dbReference>
<keyword evidence="7" id="KW-1185">Reference proteome</keyword>
<evidence type="ECO:0000259" key="4">
    <source>
        <dbReference type="PROSITE" id="PS50853"/>
    </source>
</evidence>
<dbReference type="CDD" id="cd00063">
    <property type="entry name" value="FN3"/>
    <property type="match status" value="1"/>
</dbReference>
<feature type="domain" description="Fibronectin type-III" evidence="4">
    <location>
        <begin position="540"/>
        <end position="629"/>
    </location>
</feature>
<protein>
    <submittedName>
        <fullName evidence="6">S-layer homology domain-containing protein</fullName>
    </submittedName>
</protein>
<dbReference type="SUPFAM" id="SSF49265">
    <property type="entry name" value="Fibronectin type III"/>
    <property type="match status" value="1"/>
</dbReference>
<dbReference type="Proteomes" id="UP000617402">
    <property type="component" value="Unassembled WGS sequence"/>
</dbReference>
<dbReference type="Pfam" id="PF00041">
    <property type="entry name" value="fn3"/>
    <property type="match status" value="1"/>
</dbReference>
<evidence type="ECO:0000313" key="6">
    <source>
        <dbReference type="EMBL" id="MBC9785379.1"/>
    </source>
</evidence>
<dbReference type="InterPro" id="IPR003961">
    <property type="entry name" value="FN3_dom"/>
</dbReference>
<feature type="domain" description="SLH" evidence="5">
    <location>
        <begin position="1002"/>
        <end position="1061"/>
    </location>
</feature>
<dbReference type="RefSeq" id="WP_188040840.1">
    <property type="nucleotide sequence ID" value="NZ_JACVHF010000013.1"/>
</dbReference>
<keyword evidence="3" id="KW-0732">Signal</keyword>
<dbReference type="SUPFAM" id="SSF51126">
    <property type="entry name" value="Pectin lyase-like"/>
    <property type="match status" value="1"/>
</dbReference>
<accession>A0ABR7T6A9</accession>
<dbReference type="InterPro" id="IPR051465">
    <property type="entry name" value="Cell_Envelope_Struct_Comp"/>
</dbReference>
<proteinExistence type="predicted"/>
<feature type="signal peptide" evidence="3">
    <location>
        <begin position="1"/>
        <end position="24"/>
    </location>
</feature>
<feature type="compositionally biased region" description="Polar residues" evidence="2">
    <location>
        <begin position="619"/>
        <end position="628"/>
    </location>
</feature>
<dbReference type="SMART" id="SM00060">
    <property type="entry name" value="FN3"/>
    <property type="match status" value="1"/>
</dbReference>
<dbReference type="InterPro" id="IPR006626">
    <property type="entry name" value="PbH1"/>
</dbReference>
<dbReference type="InterPro" id="IPR001119">
    <property type="entry name" value="SLH_dom"/>
</dbReference>
<evidence type="ECO:0000256" key="1">
    <source>
        <dbReference type="ARBA" id="ARBA00022737"/>
    </source>
</evidence>
<feature type="chain" id="PRO_5047170075" evidence="3">
    <location>
        <begin position="25"/>
        <end position="1061"/>
    </location>
</feature>
<evidence type="ECO:0000256" key="2">
    <source>
        <dbReference type="SAM" id="MobiDB-lite"/>
    </source>
</evidence>
<dbReference type="Gene3D" id="2.160.20.10">
    <property type="entry name" value="Single-stranded right-handed beta-helix, Pectin lyase-like"/>
    <property type="match status" value="1"/>
</dbReference>
<dbReference type="PROSITE" id="PS50853">
    <property type="entry name" value="FN3"/>
    <property type="match status" value="1"/>
</dbReference>
<dbReference type="InterPro" id="IPR012334">
    <property type="entry name" value="Pectin_lyas_fold"/>
</dbReference>
<dbReference type="InterPro" id="IPR013783">
    <property type="entry name" value="Ig-like_fold"/>
</dbReference>
<dbReference type="PANTHER" id="PTHR43308:SF5">
    <property type="entry name" value="S-LAYER PROTEIN _ PEPTIDOGLYCAN ENDO-BETA-N-ACETYLGLUCOSAMINIDASE"/>
    <property type="match status" value="1"/>
</dbReference>
<dbReference type="PANTHER" id="PTHR43308">
    <property type="entry name" value="OUTER MEMBRANE PROTEIN ALPHA-RELATED"/>
    <property type="match status" value="1"/>
</dbReference>
<dbReference type="Gene3D" id="2.60.40.10">
    <property type="entry name" value="Immunoglobulins"/>
    <property type="match status" value="1"/>
</dbReference>
<feature type="region of interest" description="Disordered" evidence="2">
    <location>
        <begin position="616"/>
        <end position="645"/>
    </location>
</feature>
<evidence type="ECO:0000256" key="3">
    <source>
        <dbReference type="SAM" id="SignalP"/>
    </source>
</evidence>
<evidence type="ECO:0000259" key="5">
    <source>
        <dbReference type="PROSITE" id="PS51272"/>
    </source>
</evidence>
<reference evidence="6 7" key="1">
    <citation type="submission" date="2020-07" db="EMBL/GenBank/DDBJ databases">
        <title>Draft whole-genome sequence of Heliobacterium chlorum DSM 3682, type strain.</title>
        <authorList>
            <person name="Kyndt J.A."/>
            <person name="Meyer T.E."/>
            <person name="Imhoff J.F."/>
        </authorList>
    </citation>
    <scope>NUCLEOTIDE SEQUENCE [LARGE SCALE GENOMIC DNA]</scope>
    <source>
        <strain evidence="6 7">DSM 3682</strain>
    </source>
</reference>
<dbReference type="InterPro" id="IPR011050">
    <property type="entry name" value="Pectin_lyase_fold/virulence"/>
</dbReference>
<name>A0ABR7T6A9_HELCL</name>
<sequence>MNHTLVKKILLLFSLTLIVFTCYASQGSAGVSSPKVHLFHTGNVRDYDTVQDAVYEAVDGDTVNIDPGTFVEQVSITKNITLHGAGTDQTIIQSPSRNELAQSGGDWKNLKNQDVYAVIGIKTDSDSGEVLIKDLTVDGNDQGYLPESTYDVNHRMDFDFVGIGAYNTNVTIDSVRVTGVRELASDYGMSTPSGYLPSDQPAGANHNEGIFAESAQGTAAHTLTVKNSTIDKFQKTAILAWGPTLEVNIHDNLIQGYGQTLYSTGNGIQVGSSDRSGQGGANGDRRGTTGIIRDNNILGIGVVIPPEGEEGSYLNLGLSGPSGILLYYAGDGVQIEGNTITRHPYTSWHNDGTSDDGGFSNMGIDIYEDSNAIVEDNVVSGFDYGILEESSSAGSHLRASGNKLTNNAIAFWSGQGNDEITLGQDAEVIAFNQSGNGVDTLTNFGTGDAINVIGFATNSVNGYVYGQPVVDFTGGAVTSGDGTNVAAKSVQVFTSGNTTKLYIDTDGNSGVPELEVNLRGIFKPENFELGDGFIRFVAVVPDAPTNVTASAGNGQATISFSPPLYSGGIPITSYEVISNPGGITATGNGSPITVTGLSNGTSYTFTVKAKNAVGESAESVPSNQVAPHSSSSGGGSTQNSTPSQNNQVDVLVNNKAENAGTLTTSNIDGKTVATITVDERRIEQKLESEGVNSVITIPVNAKADIIVGQINGQMIKNMENKEAVLEVKTDRATYTLPAQQINIDEISKELGNNITLKDVNVQVEISKPNEDTVKVIQNVAKANELTIVVPPVEFNVKCSYAGKTVEVNTFSAYVERTIPIPDGIDPSKITTGVILDVDGTIRHVPTKVVAINGKYFAKINSLTNSAYSVIWHPIEFSDVSNHWAKDSVNDMGSRMVISGVGNGNFEPERNITRAEFATIIVRALGLKPGTGKNNFTDVNPSDWYCQYVETAFDRGIINGYGDNKFGPTDMITREQAMTMIAKAMKITGLKVDLKIDESDNLLKQYLDSGDSSEWAKTSIANCIKTGIVTGKSGTMIAPKDDISRAEVAVIVKRLLQKSRLI</sequence>
<keyword evidence="1" id="KW-0677">Repeat</keyword>
<feature type="domain" description="SLH" evidence="5">
    <location>
        <begin position="871"/>
        <end position="930"/>
    </location>
</feature>
<dbReference type="InterPro" id="IPR036116">
    <property type="entry name" value="FN3_sf"/>
</dbReference>